<keyword evidence="4" id="KW-1185">Reference proteome</keyword>
<evidence type="ECO:0000313" key="4">
    <source>
        <dbReference type="Proteomes" id="UP000244925"/>
    </source>
</evidence>
<dbReference type="AlphaFoldDB" id="A0A2V1INX3"/>
<protein>
    <recommendedName>
        <fullName evidence="5">Toprim domain-containing protein</fullName>
    </recommendedName>
</protein>
<dbReference type="Pfam" id="PF21957">
    <property type="entry name" value="Zn_ribbon_16"/>
    <property type="match status" value="1"/>
</dbReference>
<dbReference type="InterPro" id="IPR047731">
    <property type="entry name" value="Zinc_ribbon_put"/>
</dbReference>
<dbReference type="RefSeq" id="WP_107036991.1">
    <property type="nucleotide sequence ID" value="NZ_CP098825.1"/>
</dbReference>
<comment type="caution">
    <text evidence="3">The sequence shown here is derived from an EMBL/GenBank/DDBJ whole genome shotgun (WGS) entry which is preliminary data.</text>
</comment>
<dbReference type="InterPro" id="IPR045951">
    <property type="entry name" value="DUF6371"/>
</dbReference>
<dbReference type="EMBL" id="PUBV01000050">
    <property type="protein sequence ID" value="PWB05852.1"/>
    <property type="molecule type" value="Genomic_DNA"/>
</dbReference>
<evidence type="ECO:0008006" key="5">
    <source>
        <dbReference type="Google" id="ProtNLM"/>
    </source>
</evidence>
<feature type="domain" description="DUF6371" evidence="1">
    <location>
        <begin position="113"/>
        <end position="262"/>
    </location>
</feature>
<reference evidence="4" key="1">
    <citation type="submission" date="2018-02" db="EMBL/GenBank/DDBJ databases">
        <authorList>
            <person name="Clavel T."/>
            <person name="Strowig T."/>
        </authorList>
    </citation>
    <scope>NUCLEOTIDE SEQUENCE [LARGE SCALE GENOMIC DNA]</scope>
    <source>
        <strain evidence="4">DSM 100764</strain>
    </source>
</reference>
<dbReference type="GeneID" id="93423726"/>
<gene>
    <name evidence="3" type="ORF">C5O25_12195</name>
</gene>
<evidence type="ECO:0000313" key="3">
    <source>
        <dbReference type="EMBL" id="PWB05852.1"/>
    </source>
</evidence>
<proteinExistence type="predicted"/>
<dbReference type="NCBIfam" id="NF040506">
    <property type="entry name" value="PG0870_Nterm"/>
    <property type="match status" value="1"/>
</dbReference>
<accession>A0A2V1INX3</accession>
<feature type="domain" description="Zinc beta-ribbon finger putative" evidence="2">
    <location>
        <begin position="5"/>
        <end position="69"/>
    </location>
</feature>
<evidence type="ECO:0000259" key="2">
    <source>
        <dbReference type="Pfam" id="PF21957"/>
    </source>
</evidence>
<organism evidence="3 4">
    <name type="scientific">Paramuribaculum intestinale</name>
    <dbReference type="NCBI Taxonomy" id="2094151"/>
    <lineage>
        <taxon>Bacteria</taxon>
        <taxon>Pseudomonadati</taxon>
        <taxon>Bacteroidota</taxon>
        <taxon>Bacteroidia</taxon>
        <taxon>Bacteroidales</taxon>
        <taxon>Muribaculaceae</taxon>
        <taxon>Paramuribaculum</taxon>
    </lineage>
</organism>
<sequence>MNNIHRFILQPYKGVATRHPCPACHKKRCFSRYIDTEKQISFPDDVGRCDHEQSCGYHLTPKEYFERNPQAKPVHCDFATPSAWRAKPTEQLKPTSFIAAETVSQTLHGYEKNNLYLFLRSKFGPEDALRLMKDYRVGTSKHWPGSCVFWQTDIKGCVRTGKVMLYNAENGKRVKEPFNHVTWVHSLLKLPEFNLRQCFFGEHLLPMNRGKPVAIVESEKTAIVASYYLPEYVWLATGGKNGCFNADALRVLRGCQVILYPDIGATDQWRQKLSLLRSLGIEASIFNLLEEVATDDERTAGLDIADYLLQIEPDQAILQSMIRCNPILQKLMDDLQLTLVSVERYNPDTDTIHKPSKTDKS</sequence>
<name>A0A2V1INX3_9BACT</name>
<evidence type="ECO:0000259" key="1">
    <source>
        <dbReference type="Pfam" id="PF19898"/>
    </source>
</evidence>
<dbReference type="Proteomes" id="UP000244925">
    <property type="component" value="Unassembled WGS sequence"/>
</dbReference>
<dbReference type="Pfam" id="PF19898">
    <property type="entry name" value="DUF6371"/>
    <property type="match status" value="1"/>
</dbReference>